<feature type="compositionally biased region" description="Basic and acidic residues" evidence="1">
    <location>
        <begin position="14"/>
        <end position="25"/>
    </location>
</feature>
<comment type="caution">
    <text evidence="3">The sequence shown here is derived from an EMBL/GenBank/DDBJ whole genome shotgun (WGS) entry which is preliminary data.</text>
</comment>
<feature type="region of interest" description="Disordered" evidence="1">
    <location>
        <begin position="1"/>
        <end position="25"/>
    </location>
</feature>
<name>A0ABP5VUU4_9ACTN</name>
<sequence length="348" mass="38398">MQADGKLTPGPLHRTAETAREHEEGGYAGLWSAESKHDPFLPLVAAAQATRRLELGTAIAVAFARSPMTLAHTAWDLQRYTEGRFILGLGSQVKPHIERRFSMPWSSPAARMREMVTAIRAIWDAWQNGSRLDFQGAFYRHTLMTPFFSPGPLPTPAPKIVIAAVGEAMCRVAGEVCDGILLHGFTTERYIREVTLPTVRRGQEKAGRSMDGFQVVGLPLTATGTTEESLAAAVRAVRERIAFYASTPAYRGVLDLHGWGDLGDELHAMSRGDDPERWTKMGDAIDDEVLDAFAVVGPPERIAPALAERFGDLVTRFQFYAPYEHEIGLWTPVIAELKEALHHDRAAK</sequence>
<dbReference type="PANTHER" id="PTHR43244:SF2">
    <property type="entry name" value="CONSERVED HYPOTHETICAL ALANINE AND PROLINE-RICH PROTEIN"/>
    <property type="match status" value="1"/>
</dbReference>
<evidence type="ECO:0000313" key="3">
    <source>
        <dbReference type="EMBL" id="GAA2409626.1"/>
    </source>
</evidence>
<dbReference type="Gene3D" id="3.20.20.30">
    <property type="entry name" value="Luciferase-like domain"/>
    <property type="match status" value="1"/>
</dbReference>
<dbReference type="PANTHER" id="PTHR43244">
    <property type="match status" value="1"/>
</dbReference>
<evidence type="ECO:0000259" key="2">
    <source>
        <dbReference type="Pfam" id="PF00296"/>
    </source>
</evidence>
<keyword evidence="4" id="KW-1185">Reference proteome</keyword>
<protein>
    <submittedName>
        <fullName evidence="3">LLM class F420-dependent oxidoreductase</fullName>
    </submittedName>
</protein>
<evidence type="ECO:0000256" key="1">
    <source>
        <dbReference type="SAM" id="MobiDB-lite"/>
    </source>
</evidence>
<dbReference type="InterPro" id="IPR050564">
    <property type="entry name" value="F420-G6PD/mer"/>
</dbReference>
<dbReference type="CDD" id="cd01097">
    <property type="entry name" value="Tetrahydromethanopterin_reductase"/>
    <property type="match status" value="1"/>
</dbReference>
<accession>A0ABP5VUU4</accession>
<gene>
    <name evidence="3" type="ORF">GCM10010191_17850</name>
</gene>
<dbReference type="EMBL" id="BAAARW010000006">
    <property type="protein sequence ID" value="GAA2409626.1"/>
    <property type="molecule type" value="Genomic_DNA"/>
</dbReference>
<feature type="domain" description="Luciferase-like" evidence="2">
    <location>
        <begin position="7"/>
        <end position="311"/>
    </location>
</feature>
<dbReference type="InterPro" id="IPR036661">
    <property type="entry name" value="Luciferase-like_sf"/>
</dbReference>
<proteinExistence type="predicted"/>
<dbReference type="RefSeq" id="WP_344588158.1">
    <property type="nucleotide sequence ID" value="NZ_BAAARW010000006.1"/>
</dbReference>
<dbReference type="InterPro" id="IPR011251">
    <property type="entry name" value="Luciferase-like_dom"/>
</dbReference>
<reference evidence="4" key="1">
    <citation type="journal article" date="2019" name="Int. J. Syst. Evol. Microbiol.">
        <title>The Global Catalogue of Microorganisms (GCM) 10K type strain sequencing project: providing services to taxonomists for standard genome sequencing and annotation.</title>
        <authorList>
            <consortium name="The Broad Institute Genomics Platform"/>
            <consortium name="The Broad Institute Genome Sequencing Center for Infectious Disease"/>
            <person name="Wu L."/>
            <person name="Ma J."/>
        </authorList>
    </citation>
    <scope>NUCLEOTIDE SEQUENCE [LARGE SCALE GENOMIC DNA]</scope>
    <source>
        <strain evidence="4">JCM 3325</strain>
    </source>
</reference>
<dbReference type="Pfam" id="PF00296">
    <property type="entry name" value="Bac_luciferase"/>
    <property type="match status" value="1"/>
</dbReference>
<evidence type="ECO:0000313" key="4">
    <source>
        <dbReference type="Proteomes" id="UP001501231"/>
    </source>
</evidence>
<dbReference type="InterPro" id="IPR019919">
    <property type="entry name" value="Lucif-like_OxRdtase_MSMEG_2256"/>
</dbReference>
<organism evidence="3 4">
    <name type="scientific">Actinomadura vinacea</name>
    <dbReference type="NCBI Taxonomy" id="115336"/>
    <lineage>
        <taxon>Bacteria</taxon>
        <taxon>Bacillati</taxon>
        <taxon>Actinomycetota</taxon>
        <taxon>Actinomycetes</taxon>
        <taxon>Streptosporangiales</taxon>
        <taxon>Thermomonosporaceae</taxon>
        <taxon>Actinomadura</taxon>
    </lineage>
</organism>
<dbReference type="NCBIfam" id="TIGR03617">
    <property type="entry name" value="F420_MSMEG_2256"/>
    <property type="match status" value="1"/>
</dbReference>
<dbReference type="Proteomes" id="UP001501231">
    <property type="component" value="Unassembled WGS sequence"/>
</dbReference>
<dbReference type="SUPFAM" id="SSF51679">
    <property type="entry name" value="Bacterial luciferase-like"/>
    <property type="match status" value="1"/>
</dbReference>